<dbReference type="EC" id="3.4.23.36" evidence="9"/>
<comment type="function">
    <text evidence="9">This protein specifically catalyzes the removal of signal peptides from prolipoproteins.</text>
</comment>
<evidence type="ECO:0000256" key="10">
    <source>
        <dbReference type="RuleBase" id="RU004181"/>
    </source>
</evidence>
<keyword evidence="12" id="KW-1185">Reference proteome</keyword>
<dbReference type="Proteomes" id="UP001163687">
    <property type="component" value="Chromosome"/>
</dbReference>
<dbReference type="GO" id="GO:0005886">
    <property type="term" value="C:plasma membrane"/>
    <property type="evidence" value="ECO:0007669"/>
    <property type="project" value="UniProtKB-SubCell"/>
</dbReference>
<evidence type="ECO:0000256" key="3">
    <source>
        <dbReference type="ARBA" id="ARBA00022670"/>
    </source>
</evidence>
<evidence type="ECO:0000256" key="1">
    <source>
        <dbReference type="ARBA" id="ARBA00006139"/>
    </source>
</evidence>
<dbReference type="KEGG" id="cmic:caldi_18140"/>
<comment type="catalytic activity">
    <reaction evidence="9">
        <text>Release of signal peptides from bacterial membrane prolipoproteins. Hydrolyzes -Xaa-Yaa-Zaa-|-(S,diacylglyceryl)Cys-, in which Xaa is hydrophobic (preferably Leu), and Yaa (Ala or Ser) and Zaa (Gly or Ala) have small, neutral side chains.</text>
        <dbReference type="EC" id="3.4.23.36"/>
    </reaction>
</comment>
<evidence type="ECO:0000256" key="4">
    <source>
        <dbReference type="ARBA" id="ARBA00022692"/>
    </source>
</evidence>
<keyword evidence="3 9" id="KW-0645">Protease</keyword>
<keyword evidence="5 9" id="KW-0064">Aspartyl protease</keyword>
<feature type="transmembrane region" description="Helical" evidence="9">
    <location>
        <begin position="120"/>
        <end position="141"/>
    </location>
</feature>
<feature type="transmembrane region" description="Helical" evidence="9">
    <location>
        <begin position="82"/>
        <end position="100"/>
    </location>
</feature>
<dbReference type="InterPro" id="IPR001872">
    <property type="entry name" value="Peptidase_A8"/>
</dbReference>
<comment type="pathway">
    <text evidence="9">Protein modification; lipoprotein biosynthesis (signal peptide cleavage).</text>
</comment>
<keyword evidence="6 9" id="KW-0378">Hydrolase</keyword>
<protein>
    <recommendedName>
        <fullName evidence="9">Lipoprotein signal peptidase</fullName>
        <ecNumber evidence="9">3.4.23.36</ecNumber>
    </recommendedName>
    <alternativeName>
        <fullName evidence="9">Prolipoprotein signal peptidase</fullName>
    </alternativeName>
    <alternativeName>
        <fullName evidence="9">Signal peptidase II</fullName>
        <shortName evidence="9">SPase II</shortName>
    </alternativeName>
</protein>
<comment type="similarity">
    <text evidence="1 9 10">Belongs to the peptidase A8 family.</text>
</comment>
<feature type="active site" evidence="9">
    <location>
        <position position="129"/>
    </location>
</feature>
<evidence type="ECO:0000256" key="6">
    <source>
        <dbReference type="ARBA" id="ARBA00022801"/>
    </source>
</evidence>
<dbReference type="Pfam" id="PF01252">
    <property type="entry name" value="Peptidase_A8"/>
    <property type="match status" value="1"/>
</dbReference>
<dbReference type="PRINTS" id="PR00781">
    <property type="entry name" value="LIPOSIGPTASE"/>
</dbReference>
<dbReference type="GO" id="GO:0004190">
    <property type="term" value="F:aspartic-type endopeptidase activity"/>
    <property type="evidence" value="ECO:0007669"/>
    <property type="project" value="UniProtKB-UniRule"/>
</dbReference>
<dbReference type="GO" id="GO:0006508">
    <property type="term" value="P:proteolysis"/>
    <property type="evidence" value="ECO:0007669"/>
    <property type="project" value="UniProtKB-KW"/>
</dbReference>
<feature type="active site" evidence="9">
    <location>
        <position position="111"/>
    </location>
</feature>
<evidence type="ECO:0000256" key="2">
    <source>
        <dbReference type="ARBA" id="ARBA00022475"/>
    </source>
</evidence>
<evidence type="ECO:0000313" key="11">
    <source>
        <dbReference type="EMBL" id="BDG60724.1"/>
    </source>
</evidence>
<dbReference type="NCBIfam" id="TIGR00077">
    <property type="entry name" value="lspA"/>
    <property type="match status" value="1"/>
</dbReference>
<keyword evidence="7 9" id="KW-1133">Transmembrane helix</keyword>
<name>A0AA35G9X2_9FIRM</name>
<evidence type="ECO:0000256" key="8">
    <source>
        <dbReference type="ARBA" id="ARBA00023136"/>
    </source>
</evidence>
<evidence type="ECO:0000256" key="7">
    <source>
        <dbReference type="ARBA" id="ARBA00022989"/>
    </source>
</evidence>
<dbReference type="AlphaFoldDB" id="A0AA35G9X2"/>
<comment type="caution">
    <text evidence="9">Lacks conserved residue(s) required for the propagation of feature annotation.</text>
</comment>
<evidence type="ECO:0000313" key="12">
    <source>
        <dbReference type="Proteomes" id="UP001163687"/>
    </source>
</evidence>
<dbReference type="PANTHER" id="PTHR33695:SF1">
    <property type="entry name" value="LIPOPROTEIN SIGNAL PEPTIDASE"/>
    <property type="match status" value="1"/>
</dbReference>
<keyword evidence="2 9" id="KW-1003">Cell membrane</keyword>
<dbReference type="PANTHER" id="PTHR33695">
    <property type="entry name" value="LIPOPROTEIN SIGNAL PEPTIDASE"/>
    <property type="match status" value="1"/>
</dbReference>
<comment type="subcellular location">
    <subcellularLocation>
        <location evidence="9">Cell membrane</location>
        <topology evidence="9">Multi-pass membrane protein</topology>
    </subcellularLocation>
</comment>
<sequence>MRTILVGLLALVVDMASKSLVAARLALGETIPVIPGFFQITYVLNPGAAFGLLPHQRELFIAVSVGAVLLILYHARRPEGQVGVLPYAMGLMLGGAAGNLADRVRLGRVVDFLDFYWRDWHYPVFNLADVSIVLGVGLFLLHHWREGRRG</sequence>
<keyword evidence="8 9" id="KW-0472">Membrane</keyword>
<keyword evidence="4 9" id="KW-0812">Transmembrane</keyword>
<dbReference type="HAMAP" id="MF_00161">
    <property type="entry name" value="LspA"/>
    <property type="match status" value="1"/>
</dbReference>
<dbReference type="EMBL" id="AP025628">
    <property type="protein sequence ID" value="BDG60724.1"/>
    <property type="molecule type" value="Genomic_DNA"/>
</dbReference>
<dbReference type="RefSeq" id="WP_264841425.1">
    <property type="nucleotide sequence ID" value="NZ_AP025628.1"/>
</dbReference>
<organism evidence="11 12">
    <name type="scientific">Caldinitratiruptor microaerophilus</name>
    <dbReference type="NCBI Taxonomy" id="671077"/>
    <lineage>
        <taxon>Bacteria</taxon>
        <taxon>Bacillati</taxon>
        <taxon>Bacillota</taxon>
        <taxon>Clostridia</taxon>
        <taxon>Eubacteriales</taxon>
        <taxon>Symbiobacteriaceae</taxon>
        <taxon>Caldinitratiruptor</taxon>
    </lineage>
</organism>
<feature type="transmembrane region" description="Helical" evidence="9">
    <location>
        <begin position="59"/>
        <end position="75"/>
    </location>
</feature>
<evidence type="ECO:0000256" key="5">
    <source>
        <dbReference type="ARBA" id="ARBA00022750"/>
    </source>
</evidence>
<proteinExistence type="inferred from homology"/>
<keyword evidence="11" id="KW-0449">Lipoprotein</keyword>
<reference evidence="11" key="1">
    <citation type="submission" date="2022-03" db="EMBL/GenBank/DDBJ databases">
        <title>Complete genome sequence of Caldinitratiruptor microaerophilus.</title>
        <authorList>
            <person name="Mukaiyama R."/>
            <person name="Nishiyama T."/>
            <person name="Ueda K."/>
        </authorList>
    </citation>
    <scope>NUCLEOTIDE SEQUENCE</scope>
    <source>
        <strain evidence="11">JCM 16183</strain>
    </source>
</reference>
<accession>A0AA35G9X2</accession>
<evidence type="ECO:0000256" key="9">
    <source>
        <dbReference type="HAMAP-Rule" id="MF_00161"/>
    </source>
</evidence>
<gene>
    <name evidence="9 11" type="primary">lspA</name>
    <name evidence="11" type="ORF">caldi_18140</name>
</gene>